<evidence type="ECO:0000313" key="4">
    <source>
        <dbReference type="WBParaSite" id="SRAE_2000216000.1"/>
    </source>
</evidence>
<dbReference type="RefSeq" id="XP_024506698.1">
    <property type="nucleotide sequence ID" value="XM_024653198.1"/>
</dbReference>
<sequence>MFNTKVINKLINTTNFNTQKYILDELLQTRNVTLEELSKINYEKLNKMSYSNSAIENILNILQEYIKYRKAHPLPTSSTNKVESDNTYCNPKSIFAFEHEDKNSTIEKHKKIIKDYLTGKRDKLTPKLASTILYEPMITDYDIVKANDERELLQNLIEERDEKYRKLAHLNMERDKLRKIYHEKSKACTEINTIVKELFSEINSDTFFNHPSIKSEIKKLVSELELYYNNH</sequence>
<evidence type="ECO:0000313" key="5">
    <source>
        <dbReference type="WormBase" id="SRAE_2000216000"/>
    </source>
</evidence>
<protein>
    <submittedName>
        <fullName evidence="2 4">Uncharacterized protein</fullName>
    </submittedName>
</protein>
<feature type="coiled-coil region" evidence="1">
    <location>
        <begin position="143"/>
        <end position="173"/>
    </location>
</feature>
<keyword evidence="3" id="KW-1185">Reference proteome</keyword>
<organism evidence="2">
    <name type="scientific">Strongyloides ratti</name>
    <name type="common">Parasitic roundworm</name>
    <dbReference type="NCBI Taxonomy" id="34506"/>
    <lineage>
        <taxon>Eukaryota</taxon>
        <taxon>Metazoa</taxon>
        <taxon>Ecdysozoa</taxon>
        <taxon>Nematoda</taxon>
        <taxon>Chromadorea</taxon>
        <taxon>Rhabditida</taxon>
        <taxon>Tylenchina</taxon>
        <taxon>Panagrolaimomorpha</taxon>
        <taxon>Strongyloidoidea</taxon>
        <taxon>Strongyloididae</taxon>
        <taxon>Strongyloides</taxon>
    </lineage>
</organism>
<accession>A0A090LH89</accession>
<dbReference type="Proteomes" id="UP000035682">
    <property type="component" value="Unplaced"/>
</dbReference>
<dbReference type="GeneID" id="36379863"/>
<dbReference type="AlphaFoldDB" id="A0A090LH89"/>
<gene>
    <name evidence="2 4 5" type="ORF">SRAE_2000216000</name>
</gene>
<dbReference type="WormBase" id="SRAE_2000216000">
    <property type="protein sequence ID" value="SRP00989"/>
    <property type="gene ID" value="WBGene00262369"/>
</dbReference>
<evidence type="ECO:0000256" key="1">
    <source>
        <dbReference type="SAM" id="Coils"/>
    </source>
</evidence>
<proteinExistence type="predicted"/>
<evidence type="ECO:0000313" key="3">
    <source>
        <dbReference type="Proteomes" id="UP000035682"/>
    </source>
</evidence>
<evidence type="ECO:0000313" key="2">
    <source>
        <dbReference type="EMBL" id="CEF67498.1"/>
    </source>
</evidence>
<dbReference type="CTD" id="36379863"/>
<dbReference type="WBParaSite" id="SRAE_2000216000.1">
    <property type="protein sequence ID" value="SRAE_2000216000.1"/>
    <property type="gene ID" value="WBGene00262369"/>
</dbReference>
<keyword evidence="1" id="KW-0175">Coiled coil</keyword>
<reference evidence="2 3" key="1">
    <citation type="submission" date="2014-09" db="EMBL/GenBank/DDBJ databases">
        <authorList>
            <person name="Martin A.A."/>
        </authorList>
    </citation>
    <scope>NUCLEOTIDE SEQUENCE</scope>
    <source>
        <strain evidence="3">ED321</strain>
        <strain evidence="2">ED321 Heterogonic</strain>
    </source>
</reference>
<reference evidence="4" key="2">
    <citation type="submission" date="2020-12" db="UniProtKB">
        <authorList>
            <consortium name="WormBaseParasite"/>
        </authorList>
    </citation>
    <scope>IDENTIFICATION</scope>
</reference>
<dbReference type="EMBL" id="LN609529">
    <property type="protein sequence ID" value="CEF67498.1"/>
    <property type="molecule type" value="Genomic_DNA"/>
</dbReference>
<name>A0A090LH89_STRRB</name>